<feature type="transmembrane region" description="Helical" evidence="2">
    <location>
        <begin position="123"/>
        <end position="143"/>
    </location>
</feature>
<keyword evidence="2" id="KW-0812">Transmembrane</keyword>
<keyword evidence="2" id="KW-0472">Membrane</keyword>
<dbReference type="PANTHER" id="PTHR37710">
    <property type="entry name" value="TRANSMEMBRANE PROTEIN"/>
    <property type="match status" value="1"/>
</dbReference>
<proteinExistence type="predicted"/>
<dbReference type="PANTHER" id="PTHR37710:SF1">
    <property type="entry name" value="TRANSMEMBRANE PROTEIN"/>
    <property type="match status" value="1"/>
</dbReference>
<accession>A0A9Q0JKE3</accession>
<dbReference type="EMBL" id="JAKUCV010001843">
    <property type="protein sequence ID" value="KAJ4844889.1"/>
    <property type="molecule type" value="Genomic_DNA"/>
</dbReference>
<dbReference type="OrthoDB" id="1939616at2759"/>
<organism evidence="3 4">
    <name type="scientific">Turnera subulata</name>
    <dbReference type="NCBI Taxonomy" id="218843"/>
    <lineage>
        <taxon>Eukaryota</taxon>
        <taxon>Viridiplantae</taxon>
        <taxon>Streptophyta</taxon>
        <taxon>Embryophyta</taxon>
        <taxon>Tracheophyta</taxon>
        <taxon>Spermatophyta</taxon>
        <taxon>Magnoliopsida</taxon>
        <taxon>eudicotyledons</taxon>
        <taxon>Gunneridae</taxon>
        <taxon>Pentapetalae</taxon>
        <taxon>rosids</taxon>
        <taxon>fabids</taxon>
        <taxon>Malpighiales</taxon>
        <taxon>Passifloraceae</taxon>
        <taxon>Turnera</taxon>
    </lineage>
</organism>
<gene>
    <name evidence="3" type="ORF">Tsubulata_016461</name>
</gene>
<evidence type="ECO:0000313" key="3">
    <source>
        <dbReference type="EMBL" id="KAJ4844889.1"/>
    </source>
</evidence>
<evidence type="ECO:0000256" key="1">
    <source>
        <dbReference type="SAM" id="MobiDB-lite"/>
    </source>
</evidence>
<feature type="region of interest" description="Disordered" evidence="1">
    <location>
        <begin position="245"/>
        <end position="303"/>
    </location>
</feature>
<dbReference type="Proteomes" id="UP001141552">
    <property type="component" value="Unassembled WGS sequence"/>
</dbReference>
<evidence type="ECO:0000313" key="4">
    <source>
        <dbReference type="Proteomes" id="UP001141552"/>
    </source>
</evidence>
<keyword evidence="4" id="KW-1185">Reference proteome</keyword>
<protein>
    <submittedName>
        <fullName evidence="3">Uncharacterized protein</fullName>
    </submittedName>
</protein>
<reference evidence="3" key="2">
    <citation type="journal article" date="2023" name="Plants (Basel)">
        <title>Annotation of the Turnera subulata (Passifloraceae) Draft Genome Reveals the S-Locus Evolved after the Divergence of Turneroideae from Passifloroideae in a Stepwise Manner.</title>
        <authorList>
            <person name="Henning P.M."/>
            <person name="Roalson E.H."/>
            <person name="Mir W."/>
            <person name="McCubbin A.G."/>
            <person name="Shore J.S."/>
        </authorList>
    </citation>
    <scope>NUCLEOTIDE SEQUENCE</scope>
    <source>
        <strain evidence="3">F60SS</strain>
    </source>
</reference>
<feature type="compositionally biased region" description="Basic and acidic residues" evidence="1">
    <location>
        <begin position="245"/>
        <end position="263"/>
    </location>
</feature>
<name>A0A9Q0JKE3_9ROSI</name>
<feature type="compositionally biased region" description="Basic and acidic residues" evidence="1">
    <location>
        <begin position="271"/>
        <end position="303"/>
    </location>
</feature>
<sequence length="353" mass="39436">MCSRRRPLHTCGVSFVAIVRGAYTRAQCFNEPFSTLTEKIARIGMLVSIVDFAVKYHYHLLTFLSFVDDHILLALENSVEAICPASKHVFNTIDRLVAVVETLPSTVDAVADKLDLIIHQIPFLYWALACAISCLNFWISILTHQRMDSTKEKEIGVDISSEDSVQERAIPGEAEKKMKLDDPGFHEVKEDFSPSSASSESEVGSTGCSEAEIEVGSKVAKGCTYKDALKKGKKITYKEVLEKGRKEDIQENPKCDKATKEKIENEEDSGEDLRSSEVNRVANRDAGTKKNIEGQEGISREESELFSSATQLYMEGEDENAQEILALFETAWLMKPGDQSKESPMSRNASYQW</sequence>
<reference evidence="3" key="1">
    <citation type="submission" date="2022-02" db="EMBL/GenBank/DDBJ databases">
        <authorList>
            <person name="Henning P.M."/>
            <person name="McCubbin A.G."/>
            <person name="Shore J.S."/>
        </authorList>
    </citation>
    <scope>NUCLEOTIDE SEQUENCE</scope>
    <source>
        <strain evidence="3">F60SS</strain>
        <tissue evidence="3">Leaves</tissue>
    </source>
</reference>
<keyword evidence="2" id="KW-1133">Transmembrane helix</keyword>
<comment type="caution">
    <text evidence="3">The sequence shown here is derived from an EMBL/GenBank/DDBJ whole genome shotgun (WGS) entry which is preliminary data.</text>
</comment>
<evidence type="ECO:0000256" key="2">
    <source>
        <dbReference type="SAM" id="Phobius"/>
    </source>
</evidence>
<dbReference type="AlphaFoldDB" id="A0A9Q0JKE3"/>